<dbReference type="PANTHER" id="PTHR40084:SF1">
    <property type="entry name" value="PHOSPHOTRANSFERASE"/>
    <property type="match status" value="1"/>
</dbReference>
<dbReference type="CDD" id="cd19067">
    <property type="entry name" value="PfuEndoQ-like"/>
    <property type="match status" value="1"/>
</dbReference>
<feature type="non-terminal residue" evidence="1">
    <location>
        <position position="1"/>
    </location>
</feature>
<dbReference type="InterPro" id="IPR016195">
    <property type="entry name" value="Pol/histidinol_Pase-like"/>
</dbReference>
<organism evidence="1 2">
    <name type="scientific">Candidatus Doudnabacteria bacterium Gr01-1014_77</name>
    <dbReference type="NCBI Taxonomy" id="2017133"/>
    <lineage>
        <taxon>Bacteria</taxon>
        <taxon>Candidatus Doudnaibacteriota</taxon>
    </lineage>
</organism>
<comment type="caution">
    <text evidence="1">The sequence shown here is derived from an EMBL/GenBank/DDBJ whole genome shotgun (WGS) entry which is preliminary data.</text>
</comment>
<name>A0A554JC08_9BACT</name>
<dbReference type="Gene3D" id="3.20.20.140">
    <property type="entry name" value="Metal-dependent hydrolases"/>
    <property type="match status" value="1"/>
</dbReference>
<dbReference type="Proteomes" id="UP000319613">
    <property type="component" value="Unassembled WGS sequence"/>
</dbReference>
<evidence type="ECO:0000313" key="1">
    <source>
        <dbReference type="EMBL" id="TSC65913.1"/>
    </source>
</evidence>
<dbReference type="PANTHER" id="PTHR40084">
    <property type="entry name" value="PHOSPHOHYDROLASE, PHP FAMILY"/>
    <property type="match status" value="1"/>
</dbReference>
<evidence type="ECO:0000313" key="2">
    <source>
        <dbReference type="Proteomes" id="UP000319613"/>
    </source>
</evidence>
<accession>A0A554JC08</accession>
<sequence length="367" mass="41264">ETGNGLLKLKGDSKSPYFILTAEISSIYSHNGKTRRIHNILLAPSIEVVEKIIVALEKRGAKLASDGRPIVGIPSKEVLKIVLEASEKCMLIPAHVWTPYFGLFGSMSGYDSVEECFEEMSEHIYALETGLSADPEMFWRIPKLDKYTLISSSDAHSLPRIGRECNVFDLEEDEVSYDEITRILKEGDRKKFKYTLEYYPEEGRYHYDGHADCDVSLHPKQTAKLPKNKKGQALCPKCGTPLTIGVFSRTEQLSEREDGYVPKNVIPGKHFVVLEEIIAAGFGKAVSSKKVQEEYVRMTDQAKEIDILLELSEEELGKITGEETVAAIMKMRSGKLDIVPGYDGKYGKVSLFEEVIKKKKQVQTLFE</sequence>
<dbReference type="EMBL" id="VMFF01000022">
    <property type="protein sequence ID" value="TSC65913.1"/>
    <property type="molecule type" value="Genomic_DNA"/>
</dbReference>
<protein>
    <submittedName>
        <fullName evidence="1">PHP domain-containing protein</fullName>
    </submittedName>
</protein>
<reference evidence="1 2" key="1">
    <citation type="submission" date="2017-07" db="EMBL/GenBank/DDBJ databases">
        <title>Mechanisms for carbon and nitrogen cycling indicate functional differentiation within the Candidate Phyla Radiation.</title>
        <authorList>
            <person name="Danczak R.E."/>
            <person name="Johnston M.D."/>
            <person name="Kenah C."/>
            <person name="Slattery M."/>
            <person name="Wrighton K.C."/>
            <person name="Wilkins M.J."/>
        </authorList>
    </citation>
    <scope>NUCLEOTIDE SEQUENCE [LARGE SCALE GENOMIC DNA]</scope>
    <source>
        <strain evidence="1">Gr01-1014_77</strain>
    </source>
</reference>
<dbReference type="SUPFAM" id="SSF89550">
    <property type="entry name" value="PHP domain-like"/>
    <property type="match status" value="1"/>
</dbReference>
<proteinExistence type="predicted"/>
<gene>
    <name evidence="1" type="ORF">G01um101477_296</name>
</gene>
<dbReference type="AlphaFoldDB" id="A0A554JC08"/>